<evidence type="ECO:0000256" key="12">
    <source>
        <dbReference type="ARBA" id="ARBA00022839"/>
    </source>
</evidence>
<evidence type="ECO:0000259" key="21">
    <source>
        <dbReference type="Pfam" id="PF03469"/>
    </source>
</evidence>
<evidence type="ECO:0000256" key="8">
    <source>
        <dbReference type="ARBA" id="ARBA00022490"/>
    </source>
</evidence>
<evidence type="ECO:0000256" key="11">
    <source>
        <dbReference type="ARBA" id="ARBA00022801"/>
    </source>
</evidence>
<comment type="similarity">
    <text evidence="5">Belongs to the CAF1 family.</text>
</comment>
<keyword evidence="13" id="KW-0694">RNA-binding</keyword>
<keyword evidence="15" id="KW-0804">Transcription</keyword>
<feature type="domain" description="Zinc finger-XS" evidence="22">
    <location>
        <begin position="343"/>
        <end position="385"/>
    </location>
</feature>
<dbReference type="Pfam" id="PF04857">
    <property type="entry name" value="CAF1"/>
    <property type="match status" value="2"/>
</dbReference>
<gene>
    <name evidence="23" type="ORF">ISN44_As07g028920</name>
</gene>
<evidence type="ECO:0000313" key="24">
    <source>
        <dbReference type="Proteomes" id="UP000694251"/>
    </source>
</evidence>
<proteinExistence type="inferred from homology"/>
<evidence type="ECO:0000256" key="15">
    <source>
        <dbReference type="ARBA" id="ARBA00023163"/>
    </source>
</evidence>
<dbReference type="InterPro" id="IPR005381">
    <property type="entry name" value="Znf-XS_domain"/>
</dbReference>
<evidence type="ECO:0000256" key="10">
    <source>
        <dbReference type="ARBA" id="ARBA00022723"/>
    </source>
</evidence>
<reference evidence="23 24" key="1">
    <citation type="submission" date="2020-12" db="EMBL/GenBank/DDBJ databases">
        <title>Concerted genomic and epigenomic changes stabilize Arabidopsis allopolyploids.</title>
        <authorList>
            <person name="Chen Z."/>
        </authorList>
    </citation>
    <scope>NUCLEOTIDE SEQUENCE [LARGE SCALE GENOMIC DNA]</scope>
    <source>
        <strain evidence="23">As9502</strain>
        <tissue evidence="23">Leaf</tissue>
    </source>
</reference>
<organism evidence="23 24">
    <name type="scientific">Arabidopsis suecica</name>
    <name type="common">Swedish thale-cress</name>
    <name type="synonym">Cardaminopsis suecica</name>
    <dbReference type="NCBI Taxonomy" id="45249"/>
    <lineage>
        <taxon>Eukaryota</taxon>
        <taxon>Viridiplantae</taxon>
        <taxon>Streptophyta</taxon>
        <taxon>Embryophyta</taxon>
        <taxon>Tracheophyta</taxon>
        <taxon>Spermatophyta</taxon>
        <taxon>Magnoliopsida</taxon>
        <taxon>eudicotyledons</taxon>
        <taxon>Gunneridae</taxon>
        <taxon>Pentapetalae</taxon>
        <taxon>rosids</taxon>
        <taxon>malvids</taxon>
        <taxon>Brassicales</taxon>
        <taxon>Brassicaceae</taxon>
        <taxon>Camelineae</taxon>
        <taxon>Arabidopsis</taxon>
    </lineage>
</organism>
<evidence type="ECO:0000256" key="16">
    <source>
        <dbReference type="ARBA" id="ARBA00023242"/>
    </source>
</evidence>
<feature type="compositionally biased region" description="Basic and acidic residues" evidence="19">
    <location>
        <begin position="655"/>
        <end position="664"/>
    </location>
</feature>
<keyword evidence="24" id="KW-1185">Reference proteome</keyword>
<evidence type="ECO:0000256" key="2">
    <source>
        <dbReference type="ARBA" id="ARBA00001968"/>
    </source>
</evidence>
<dbReference type="GO" id="GO:0003723">
    <property type="term" value="F:RNA binding"/>
    <property type="evidence" value="ECO:0007669"/>
    <property type="project" value="UniProtKB-KW"/>
</dbReference>
<dbReference type="GO" id="GO:0042742">
    <property type="term" value="P:defense response to bacterium"/>
    <property type="evidence" value="ECO:0007669"/>
    <property type="project" value="UniProtKB-ARBA"/>
</dbReference>
<name>A0A8T2BV24_ARASU</name>
<dbReference type="CDD" id="cd12266">
    <property type="entry name" value="RRM_like_XS"/>
    <property type="match status" value="1"/>
</dbReference>
<comment type="function">
    <text evidence="17">Ubiquitous transcription factor required for a diverse set of processes. It is a component of the CCR4 complex involved in the control of gene expression.</text>
</comment>
<keyword evidence="8" id="KW-0963">Cytoplasm</keyword>
<dbReference type="PANTHER" id="PTHR21596:SF53">
    <property type="entry name" value="FACTOR OF DNA METHYLATION 5-RELATED"/>
    <property type="match status" value="1"/>
</dbReference>
<evidence type="ECO:0000256" key="6">
    <source>
        <dbReference type="ARBA" id="ARBA00011757"/>
    </source>
</evidence>
<dbReference type="GO" id="GO:0005737">
    <property type="term" value="C:cytoplasm"/>
    <property type="evidence" value="ECO:0007669"/>
    <property type="project" value="UniProtKB-SubCell"/>
</dbReference>
<comment type="catalytic activity">
    <reaction evidence="1">
        <text>Exonucleolytic cleavage of poly(A) to 5'-AMP.</text>
        <dbReference type="EC" id="3.1.13.4"/>
    </reaction>
</comment>
<comment type="subcellular location">
    <subcellularLocation>
        <location evidence="4">Cytoplasm</location>
    </subcellularLocation>
    <subcellularLocation>
        <location evidence="3">Nucleus</location>
    </subcellularLocation>
</comment>
<evidence type="ECO:0000259" key="22">
    <source>
        <dbReference type="Pfam" id="PF03470"/>
    </source>
</evidence>
<feature type="coiled-coil region" evidence="18">
    <location>
        <begin position="688"/>
        <end position="777"/>
    </location>
</feature>
<dbReference type="Pfam" id="PF03468">
    <property type="entry name" value="XS"/>
    <property type="match status" value="1"/>
</dbReference>
<keyword evidence="12" id="KW-0269">Exonuclease</keyword>
<dbReference type="GO" id="GO:0000289">
    <property type="term" value="P:nuclear-transcribed mRNA poly(A) tail shortening"/>
    <property type="evidence" value="ECO:0007669"/>
    <property type="project" value="UniProtKB-ARBA"/>
</dbReference>
<sequence length="933" mass="108600">MSLFLKDDSIQIREVWNDNLEEEMDLIRDVVDDFPYVAMDTEFPGIVVRPVGTFKSNADYHYETLKTNVNILKMIQLGLTFSNEQGNLPTCGTDKYCIWQFNFREFDVNSDIFALDSIELLKQSGIDLVKNTQDGIDSKRFAELLMSSGIVLNENVHWVTFHSGYDFGYLLKLLTCQNLPDSQTDFFKLINVYFPTVYDIKHLMKFCNSLHGGLNKLAELLEVERVGICHQAGSDSLLTSCTFRKLKENFFVGPLQKYSGVLYGLGVENGQIWLVYSQIKREFLLIVKAFFKERVWRPPTGMDNTSDEESEISESEIDVYYVKPYELLKNGEYKVKVKDTFRCPFCSGKKKQHYKYKELLAHASGVAKGSSSRSAKQKANHFALAKYMENELAGDADVPRPQIPSSSSKQSQAVVDDIYVWPWMGIVIDPVRRTDNKNLLLDSAYWLKKLTRFNPLEVKTLWLEQDSVVVVITQFSSGWSGFKSATELEKEYEIRGCGRKDWIDKRGDWRSKAYGWCARADDYNSQGSIAEYLSKVGKLRSFSDISKEEIQNKNIVVDDLANKIAMKNEDLNKVQFKCNENAISLRRVLIEKDELDRVYKEETKKMQEFSRENINRIFREKERLTNELEAKMNNLKVWSKQLDKKQALTELERQKLDEDKKKSDVMNSSLQLASQEQKNTDDRVLRLVEEHKRKKEETLNKILQLEKELDSKQKLQMEIQELKGKLKVMKHEDEDDEGIKKKMKKMKEQLEDKCSELQDLEETNSALMVKERESNDEILEARKFLTTELRELLSDRTIIRVKRIGELEEKPFMTACKQRFTVEEAQVQCAMLCSKWQENLKDPAWHPFKHVGTGDKKKEVVDEEDEQIKNLREEWGEEVKNAVKTALEELNEFNPSGRYSVPVLWNSKQGRKATLKEVIDYMTQQIKTLKRKR</sequence>
<dbReference type="Pfam" id="PF03469">
    <property type="entry name" value="XH"/>
    <property type="match status" value="1"/>
</dbReference>
<keyword evidence="11" id="KW-0378">Hydrolase</keyword>
<comment type="cofactor">
    <cofactor evidence="2">
        <name>a divalent metal cation</name>
        <dbReference type="ChEBI" id="CHEBI:60240"/>
    </cofactor>
</comment>
<dbReference type="PANTHER" id="PTHR21596">
    <property type="entry name" value="RIBONUCLEASE P SUBUNIT P38"/>
    <property type="match status" value="1"/>
</dbReference>
<keyword evidence="18" id="KW-0175">Coiled coil</keyword>
<dbReference type="OrthoDB" id="1892195at2759"/>
<dbReference type="InterPro" id="IPR005379">
    <property type="entry name" value="FDM1-5/IDN2_XH"/>
</dbReference>
<keyword evidence="16" id="KW-0539">Nucleus</keyword>
<feature type="compositionally biased region" description="Polar residues" evidence="19">
    <location>
        <begin position="665"/>
        <end position="677"/>
    </location>
</feature>
<evidence type="ECO:0000256" key="4">
    <source>
        <dbReference type="ARBA" id="ARBA00004496"/>
    </source>
</evidence>
<dbReference type="InterPro" id="IPR005380">
    <property type="entry name" value="XS_domain"/>
</dbReference>
<dbReference type="AlphaFoldDB" id="A0A8T2BV24"/>
<evidence type="ECO:0000256" key="3">
    <source>
        <dbReference type="ARBA" id="ARBA00004123"/>
    </source>
</evidence>
<comment type="subunit">
    <text evidence="6">Component of the CCR4-NOT complex, at least composed of CRR4 and CAF1 proteins.</text>
</comment>
<evidence type="ECO:0000256" key="13">
    <source>
        <dbReference type="ARBA" id="ARBA00022884"/>
    </source>
</evidence>
<dbReference type="InterPro" id="IPR006941">
    <property type="entry name" value="RNase_CAF1"/>
</dbReference>
<accession>A0A8T2BV24</accession>
<dbReference type="InterPro" id="IPR045177">
    <property type="entry name" value="FDM1-5/IDN2"/>
</dbReference>
<feature type="non-terminal residue" evidence="23">
    <location>
        <position position="1"/>
    </location>
</feature>
<dbReference type="EMBL" id="JAEFBJ010000007">
    <property type="protein sequence ID" value="KAG7590775.1"/>
    <property type="molecule type" value="Genomic_DNA"/>
</dbReference>
<keyword evidence="14" id="KW-0805">Transcription regulation</keyword>
<dbReference type="FunFam" id="3.30.420.10:FF:000027">
    <property type="entry name" value="Putative CCR4-associated factor 1 7"/>
    <property type="match status" value="1"/>
</dbReference>
<comment type="caution">
    <text evidence="23">The sequence shown here is derived from an EMBL/GenBank/DDBJ whole genome shotgun (WGS) entry which is preliminary data.</text>
</comment>
<feature type="coiled-coil region" evidence="18">
    <location>
        <begin position="592"/>
        <end position="641"/>
    </location>
</feature>
<evidence type="ECO:0000256" key="17">
    <source>
        <dbReference type="ARBA" id="ARBA00025148"/>
    </source>
</evidence>
<evidence type="ECO:0000256" key="19">
    <source>
        <dbReference type="SAM" id="MobiDB-lite"/>
    </source>
</evidence>
<feature type="region of interest" description="Disordered" evidence="19">
    <location>
        <begin position="655"/>
        <end position="677"/>
    </location>
</feature>
<protein>
    <recommendedName>
        <fullName evidence="7">poly(A)-specific ribonuclease</fullName>
        <ecNumber evidence="7">3.1.13.4</ecNumber>
    </recommendedName>
</protein>
<dbReference type="GO" id="GO:0080188">
    <property type="term" value="P:gene silencing by siRNA-directed DNA methylation"/>
    <property type="evidence" value="ECO:0007669"/>
    <property type="project" value="InterPro"/>
</dbReference>
<evidence type="ECO:0000256" key="14">
    <source>
        <dbReference type="ARBA" id="ARBA00023015"/>
    </source>
</evidence>
<dbReference type="EC" id="3.1.13.4" evidence="7"/>
<dbReference type="GO" id="GO:0046872">
    <property type="term" value="F:metal ion binding"/>
    <property type="evidence" value="ECO:0007669"/>
    <property type="project" value="UniProtKB-KW"/>
</dbReference>
<keyword evidence="10" id="KW-0479">Metal-binding</keyword>
<evidence type="ECO:0000256" key="7">
    <source>
        <dbReference type="ARBA" id="ARBA00012161"/>
    </source>
</evidence>
<evidence type="ECO:0000256" key="9">
    <source>
        <dbReference type="ARBA" id="ARBA00022722"/>
    </source>
</evidence>
<evidence type="ECO:0000256" key="18">
    <source>
        <dbReference type="SAM" id="Coils"/>
    </source>
</evidence>
<dbReference type="Proteomes" id="UP000694251">
    <property type="component" value="Chromosome 7"/>
</dbReference>
<dbReference type="GO" id="GO:0005634">
    <property type="term" value="C:nucleus"/>
    <property type="evidence" value="ECO:0007669"/>
    <property type="project" value="UniProtKB-SubCell"/>
</dbReference>
<dbReference type="GO" id="GO:0004535">
    <property type="term" value="F:poly(A)-specific ribonuclease activity"/>
    <property type="evidence" value="ECO:0007669"/>
    <property type="project" value="UniProtKB-EC"/>
</dbReference>
<evidence type="ECO:0000313" key="23">
    <source>
        <dbReference type="EMBL" id="KAG7590775.1"/>
    </source>
</evidence>
<evidence type="ECO:0000259" key="20">
    <source>
        <dbReference type="Pfam" id="PF03468"/>
    </source>
</evidence>
<evidence type="ECO:0000256" key="5">
    <source>
        <dbReference type="ARBA" id="ARBA00008372"/>
    </source>
</evidence>
<feature type="domain" description="XS" evidence="20">
    <location>
        <begin position="416"/>
        <end position="525"/>
    </location>
</feature>
<dbReference type="Pfam" id="PF03470">
    <property type="entry name" value="zf-XS"/>
    <property type="match status" value="1"/>
</dbReference>
<keyword evidence="9" id="KW-0540">Nuclease</keyword>
<evidence type="ECO:0000256" key="1">
    <source>
        <dbReference type="ARBA" id="ARBA00001663"/>
    </source>
</evidence>
<feature type="domain" description="Factor of DNA methylation 1-5/IDN2" evidence="21">
    <location>
        <begin position="802"/>
        <end position="932"/>
    </location>
</feature>